<dbReference type="GO" id="GO:0008033">
    <property type="term" value="P:tRNA processing"/>
    <property type="evidence" value="ECO:0007669"/>
    <property type="project" value="UniProtKB-KW"/>
</dbReference>
<dbReference type="Pfam" id="PF00825">
    <property type="entry name" value="Ribonuclease_P"/>
    <property type="match status" value="1"/>
</dbReference>
<dbReference type="Gene3D" id="3.30.230.10">
    <property type="match status" value="1"/>
</dbReference>
<evidence type="ECO:0000256" key="5">
    <source>
        <dbReference type="ARBA" id="ARBA00022884"/>
    </source>
</evidence>
<keyword evidence="5" id="KW-0694">RNA-binding</keyword>
<reference evidence="6 7" key="1">
    <citation type="journal article" date="2016" name="Nat. Commun.">
        <title>Thousands of microbial genomes shed light on interconnected biogeochemical processes in an aquifer system.</title>
        <authorList>
            <person name="Anantharaman K."/>
            <person name="Brown C.T."/>
            <person name="Hug L.A."/>
            <person name="Sharon I."/>
            <person name="Castelle C.J."/>
            <person name="Probst A.J."/>
            <person name="Thomas B.C."/>
            <person name="Singh A."/>
            <person name="Wilkins M.J."/>
            <person name="Karaoz U."/>
            <person name="Brodie E.L."/>
            <person name="Williams K.H."/>
            <person name="Hubbard S.S."/>
            <person name="Banfield J.F."/>
        </authorList>
    </citation>
    <scope>NUCLEOTIDE SEQUENCE [LARGE SCALE GENOMIC DNA]</scope>
</reference>
<dbReference type="GO" id="GO:0004526">
    <property type="term" value="F:ribonuclease P activity"/>
    <property type="evidence" value="ECO:0007669"/>
    <property type="project" value="InterPro"/>
</dbReference>
<keyword evidence="2" id="KW-0540">Nuclease</keyword>
<keyword evidence="1" id="KW-0819">tRNA processing</keyword>
<dbReference type="AlphaFoldDB" id="A0A1G2MQN1"/>
<keyword evidence="3" id="KW-0255">Endonuclease</keyword>
<proteinExistence type="predicted"/>
<dbReference type="STRING" id="1802312.A3C06_03550"/>
<dbReference type="EMBL" id="MHRQ01000025">
    <property type="protein sequence ID" value="OHA26173.1"/>
    <property type="molecule type" value="Genomic_DNA"/>
</dbReference>
<dbReference type="InterPro" id="IPR000100">
    <property type="entry name" value="RNase_P"/>
</dbReference>
<evidence type="ECO:0000256" key="1">
    <source>
        <dbReference type="ARBA" id="ARBA00022694"/>
    </source>
</evidence>
<evidence type="ECO:0000313" key="6">
    <source>
        <dbReference type="EMBL" id="OHA26173.1"/>
    </source>
</evidence>
<dbReference type="GO" id="GO:0000049">
    <property type="term" value="F:tRNA binding"/>
    <property type="evidence" value="ECO:0007669"/>
    <property type="project" value="InterPro"/>
</dbReference>
<dbReference type="SUPFAM" id="SSF54211">
    <property type="entry name" value="Ribosomal protein S5 domain 2-like"/>
    <property type="match status" value="1"/>
</dbReference>
<evidence type="ECO:0000256" key="3">
    <source>
        <dbReference type="ARBA" id="ARBA00022759"/>
    </source>
</evidence>
<name>A0A1G2MQN1_9BACT</name>
<comment type="caution">
    <text evidence="6">The sequence shown here is derived from an EMBL/GenBank/DDBJ whole genome shotgun (WGS) entry which is preliminary data.</text>
</comment>
<dbReference type="InterPro" id="IPR020568">
    <property type="entry name" value="Ribosomal_Su5_D2-typ_SF"/>
</dbReference>
<evidence type="ECO:0000313" key="7">
    <source>
        <dbReference type="Proteomes" id="UP000177565"/>
    </source>
</evidence>
<dbReference type="InterPro" id="IPR014721">
    <property type="entry name" value="Ribsml_uS5_D2-typ_fold_subgr"/>
</dbReference>
<gene>
    <name evidence="6" type="ORF">A3C06_03550</name>
</gene>
<protein>
    <submittedName>
        <fullName evidence="6">Uncharacterized protein</fullName>
    </submittedName>
</protein>
<keyword evidence="4" id="KW-0378">Hydrolase</keyword>
<evidence type="ECO:0000256" key="4">
    <source>
        <dbReference type="ARBA" id="ARBA00022801"/>
    </source>
</evidence>
<evidence type="ECO:0000256" key="2">
    <source>
        <dbReference type="ARBA" id="ARBA00022722"/>
    </source>
</evidence>
<organism evidence="6 7">
    <name type="scientific">Candidatus Taylorbacteria bacterium RIFCSPHIGHO2_02_FULL_46_13</name>
    <dbReference type="NCBI Taxonomy" id="1802312"/>
    <lineage>
        <taxon>Bacteria</taxon>
        <taxon>Candidatus Tayloriibacteriota</taxon>
    </lineage>
</organism>
<dbReference type="Proteomes" id="UP000177565">
    <property type="component" value="Unassembled WGS sequence"/>
</dbReference>
<accession>A0A1G2MQN1</accession>
<sequence>MLPRSRRLSRTAFDLIRTSTLLVSNPSASLRFQCRRGTVPGRFSVVVPRAVDSRAVVRNRWRRRTYRIIQQTAGLEGIDGIFYIRKSKINSYALIAPSIQDLLGRAIKRCHTSAP</sequence>